<evidence type="ECO:0000313" key="2">
    <source>
        <dbReference type="EMBL" id="RRT71867.1"/>
    </source>
</evidence>
<organism evidence="2 3">
    <name type="scientific">Ensete ventricosum</name>
    <name type="common">Abyssinian banana</name>
    <name type="synonym">Musa ensete</name>
    <dbReference type="NCBI Taxonomy" id="4639"/>
    <lineage>
        <taxon>Eukaryota</taxon>
        <taxon>Viridiplantae</taxon>
        <taxon>Streptophyta</taxon>
        <taxon>Embryophyta</taxon>
        <taxon>Tracheophyta</taxon>
        <taxon>Spermatophyta</taxon>
        <taxon>Magnoliopsida</taxon>
        <taxon>Liliopsida</taxon>
        <taxon>Zingiberales</taxon>
        <taxon>Musaceae</taxon>
        <taxon>Ensete</taxon>
    </lineage>
</organism>
<dbReference type="Proteomes" id="UP000287651">
    <property type="component" value="Unassembled WGS sequence"/>
</dbReference>
<proteinExistence type="predicted"/>
<feature type="compositionally biased region" description="Polar residues" evidence="1">
    <location>
        <begin position="50"/>
        <end position="61"/>
    </location>
</feature>
<protein>
    <submittedName>
        <fullName evidence="2">Uncharacterized protein</fullName>
    </submittedName>
</protein>
<evidence type="ECO:0000313" key="3">
    <source>
        <dbReference type="Proteomes" id="UP000287651"/>
    </source>
</evidence>
<dbReference type="EMBL" id="AMZH03003581">
    <property type="protein sequence ID" value="RRT71867.1"/>
    <property type="molecule type" value="Genomic_DNA"/>
</dbReference>
<feature type="compositionally biased region" description="Basic and acidic residues" evidence="1">
    <location>
        <begin position="62"/>
        <end position="79"/>
    </location>
</feature>
<dbReference type="AlphaFoldDB" id="A0A427A6I2"/>
<reference evidence="2 3" key="1">
    <citation type="journal article" date="2014" name="Agronomy (Basel)">
        <title>A Draft Genome Sequence for Ensete ventricosum, the Drought-Tolerant Tree Against Hunger.</title>
        <authorList>
            <person name="Harrison J."/>
            <person name="Moore K.A."/>
            <person name="Paszkiewicz K."/>
            <person name="Jones T."/>
            <person name="Grant M."/>
            <person name="Ambacheew D."/>
            <person name="Muzemil S."/>
            <person name="Studholme D.J."/>
        </authorList>
    </citation>
    <scope>NUCLEOTIDE SEQUENCE [LARGE SCALE GENOMIC DNA]</scope>
</reference>
<evidence type="ECO:0000256" key="1">
    <source>
        <dbReference type="SAM" id="MobiDB-lite"/>
    </source>
</evidence>
<gene>
    <name evidence="2" type="ORF">B296_00005618</name>
</gene>
<feature type="region of interest" description="Disordered" evidence="1">
    <location>
        <begin position="1"/>
        <end position="118"/>
    </location>
</feature>
<comment type="caution">
    <text evidence="2">The sequence shown here is derived from an EMBL/GenBank/DDBJ whole genome shotgun (WGS) entry which is preliminary data.</text>
</comment>
<sequence>MRTGGNQDGPTAVRRGLNRPPPRAAPSLIPTTGFLASPPSSQPSYPSPTAPVTSGAVPTNTDLRHSPQEKGKSRGEAGCKRHTGLQRWAWEEDGNRGAGAPQVKGGNNDIGGEMATQAEEEGMALVRLW</sequence>
<name>A0A427A6I2_ENSVE</name>
<accession>A0A427A6I2</accession>